<evidence type="ECO:0000313" key="4">
    <source>
        <dbReference type="EMBL" id="CAF4171239.1"/>
    </source>
</evidence>
<accession>A0A815FC45</accession>
<evidence type="ECO:0000313" key="2">
    <source>
        <dbReference type="EMBL" id="CAF1323307.1"/>
    </source>
</evidence>
<dbReference type="Proteomes" id="UP000681722">
    <property type="component" value="Unassembled WGS sequence"/>
</dbReference>
<gene>
    <name evidence="2" type="ORF">GPM918_LOCUS29580</name>
    <name evidence="1" type="ORF">OVA965_LOCUS21302</name>
    <name evidence="4" type="ORF">SRO942_LOCUS30170</name>
    <name evidence="3" type="ORF">TMI583_LOCUS21929</name>
</gene>
<dbReference type="EMBL" id="CAJOBC010048984">
    <property type="protein sequence ID" value="CAF4171239.1"/>
    <property type="molecule type" value="Genomic_DNA"/>
</dbReference>
<comment type="caution">
    <text evidence="2">The sequence shown here is derived from an EMBL/GenBank/DDBJ whole genome shotgun (WGS) entry which is preliminary data.</text>
</comment>
<protein>
    <submittedName>
        <fullName evidence="2">Uncharacterized protein</fullName>
    </submittedName>
</protein>
<reference evidence="2" key="1">
    <citation type="submission" date="2021-02" db="EMBL/GenBank/DDBJ databases">
        <authorList>
            <person name="Nowell W R."/>
        </authorList>
    </citation>
    <scope>NUCLEOTIDE SEQUENCE</scope>
</reference>
<sequence>MVGHRHLSTLPSIQKSTYKDVLVHFNTLKCLPVGACAYLLNEAPIPTTLDSANSNDEQIQQSLKEYFLYCFLPLPIPSDIPMHIHGCFYLSNESRYNLWKTDNEKDFRRKNFFQLIIHRWIFQTDDSKCLEFYVEQVSKALLDDKLSEEDKLVLFDALGIDLKNQCKNDNKLPDSAYNLSSKTLPRPNRTVR</sequence>
<name>A0A815FC45_9BILA</name>
<dbReference type="AlphaFoldDB" id="A0A815FC45"/>
<evidence type="ECO:0000313" key="3">
    <source>
        <dbReference type="EMBL" id="CAF3944987.1"/>
    </source>
</evidence>
<dbReference type="EMBL" id="CAJNOQ010013522">
    <property type="protein sequence ID" value="CAF1323307.1"/>
    <property type="molecule type" value="Genomic_DNA"/>
</dbReference>
<dbReference type="OrthoDB" id="1262810at2759"/>
<dbReference type="EMBL" id="CAJOBA010028293">
    <property type="protein sequence ID" value="CAF3944987.1"/>
    <property type="molecule type" value="Genomic_DNA"/>
</dbReference>
<evidence type="ECO:0000313" key="5">
    <source>
        <dbReference type="Proteomes" id="UP000663829"/>
    </source>
</evidence>
<dbReference type="Proteomes" id="UP000663829">
    <property type="component" value="Unassembled WGS sequence"/>
</dbReference>
<evidence type="ECO:0000313" key="1">
    <source>
        <dbReference type="EMBL" id="CAF1144713.1"/>
    </source>
</evidence>
<keyword evidence="5" id="KW-1185">Reference proteome</keyword>
<proteinExistence type="predicted"/>
<dbReference type="Proteomes" id="UP000677228">
    <property type="component" value="Unassembled WGS sequence"/>
</dbReference>
<organism evidence="2 5">
    <name type="scientific">Didymodactylos carnosus</name>
    <dbReference type="NCBI Taxonomy" id="1234261"/>
    <lineage>
        <taxon>Eukaryota</taxon>
        <taxon>Metazoa</taxon>
        <taxon>Spiralia</taxon>
        <taxon>Gnathifera</taxon>
        <taxon>Rotifera</taxon>
        <taxon>Eurotatoria</taxon>
        <taxon>Bdelloidea</taxon>
        <taxon>Philodinida</taxon>
        <taxon>Philodinidae</taxon>
        <taxon>Didymodactylos</taxon>
    </lineage>
</organism>
<dbReference type="EMBL" id="CAJNOK010011638">
    <property type="protein sequence ID" value="CAF1144713.1"/>
    <property type="molecule type" value="Genomic_DNA"/>
</dbReference>
<dbReference type="Proteomes" id="UP000682733">
    <property type="component" value="Unassembled WGS sequence"/>
</dbReference>